<sequence length="103" mass="11875">MILFFLGSVKGHETAARFLVNFYILPQLLSAFNLCFSLGLHGLLVTSPVSKLVLFIRGLEPFTCLMFHYLLYLVVLEMMQMLNMTNLDDFERFMVSMDVPGFR</sequence>
<proteinExistence type="predicted"/>
<evidence type="ECO:0000313" key="2">
    <source>
        <dbReference type="EMBL" id="MBA4622576.1"/>
    </source>
</evidence>
<feature type="transmembrane region" description="Helical" evidence="1">
    <location>
        <begin position="20"/>
        <end position="40"/>
    </location>
</feature>
<evidence type="ECO:0000256" key="1">
    <source>
        <dbReference type="SAM" id="Phobius"/>
    </source>
</evidence>
<organism evidence="2">
    <name type="scientific">Opuntia streptacantha</name>
    <name type="common">Prickly pear cactus</name>
    <name type="synonym">Opuntia cardona</name>
    <dbReference type="NCBI Taxonomy" id="393608"/>
    <lineage>
        <taxon>Eukaryota</taxon>
        <taxon>Viridiplantae</taxon>
        <taxon>Streptophyta</taxon>
        <taxon>Embryophyta</taxon>
        <taxon>Tracheophyta</taxon>
        <taxon>Spermatophyta</taxon>
        <taxon>Magnoliopsida</taxon>
        <taxon>eudicotyledons</taxon>
        <taxon>Gunneridae</taxon>
        <taxon>Pentapetalae</taxon>
        <taxon>Caryophyllales</taxon>
        <taxon>Cactineae</taxon>
        <taxon>Cactaceae</taxon>
        <taxon>Opuntioideae</taxon>
        <taxon>Opuntia</taxon>
    </lineage>
</organism>
<keyword evidence="1" id="KW-0472">Membrane</keyword>
<keyword evidence="1" id="KW-0812">Transmembrane</keyword>
<dbReference type="EMBL" id="GISG01039305">
    <property type="protein sequence ID" value="MBA4622576.1"/>
    <property type="molecule type" value="Transcribed_RNA"/>
</dbReference>
<reference evidence="2" key="1">
    <citation type="journal article" date="2013" name="J. Plant Res.">
        <title>Effect of fungi and light on seed germination of three Opuntia species from semiarid lands of central Mexico.</title>
        <authorList>
            <person name="Delgado-Sanchez P."/>
            <person name="Jimenez-Bremont J.F."/>
            <person name="Guerrero-Gonzalez Mde L."/>
            <person name="Flores J."/>
        </authorList>
    </citation>
    <scope>NUCLEOTIDE SEQUENCE</scope>
    <source>
        <tissue evidence="2">Cladode</tissue>
    </source>
</reference>
<reference evidence="2" key="2">
    <citation type="submission" date="2020-07" db="EMBL/GenBank/DDBJ databases">
        <authorList>
            <person name="Vera ALvarez R."/>
            <person name="Arias-Moreno D.M."/>
            <person name="Jimenez-Jacinto V."/>
            <person name="Jimenez-Bremont J.F."/>
            <person name="Swaminathan K."/>
            <person name="Moose S.P."/>
            <person name="Guerrero-Gonzalez M.L."/>
            <person name="Marino-Ramirez L."/>
            <person name="Landsman D."/>
            <person name="Rodriguez-Kessler M."/>
            <person name="Delgado-Sanchez P."/>
        </authorList>
    </citation>
    <scope>NUCLEOTIDE SEQUENCE</scope>
    <source>
        <tissue evidence="2">Cladode</tissue>
    </source>
</reference>
<dbReference type="AlphaFoldDB" id="A0A7C8YN92"/>
<name>A0A7C8YN92_OPUST</name>
<keyword evidence="1" id="KW-1133">Transmembrane helix</keyword>
<accession>A0A7C8YN92</accession>
<feature type="transmembrane region" description="Helical" evidence="1">
    <location>
        <begin position="52"/>
        <end position="75"/>
    </location>
</feature>
<protein>
    <submittedName>
        <fullName evidence="2">Uncharacterized protein</fullName>
    </submittedName>
</protein>